<evidence type="ECO:0000313" key="3">
    <source>
        <dbReference type="Proteomes" id="UP000186594"/>
    </source>
</evidence>
<dbReference type="AlphaFoldDB" id="A0A1U7LM76"/>
<protein>
    <submittedName>
        <fullName evidence="2">Uncharacterized protein</fullName>
    </submittedName>
</protein>
<reference evidence="2 3" key="1">
    <citation type="submission" date="2016-04" db="EMBL/GenBank/DDBJ databases">
        <title>Evolutionary innovation and constraint leading to complex multicellularity in the Ascomycota.</title>
        <authorList>
            <person name="Cisse O."/>
            <person name="Nguyen A."/>
            <person name="Hewitt D.A."/>
            <person name="Jedd G."/>
            <person name="Stajich J.E."/>
        </authorList>
    </citation>
    <scope>NUCLEOTIDE SEQUENCE [LARGE SCALE GENOMIC DNA]</scope>
    <source>
        <strain evidence="2 3">DAH-3</strain>
    </source>
</reference>
<keyword evidence="3" id="KW-1185">Reference proteome</keyword>
<evidence type="ECO:0000313" key="2">
    <source>
        <dbReference type="EMBL" id="OLL23770.1"/>
    </source>
</evidence>
<feature type="chain" id="PRO_5012143242" evidence="1">
    <location>
        <begin position="18"/>
        <end position="140"/>
    </location>
</feature>
<sequence length="140" mass="15996">MLSILFVITLCGKLSFGHPLDQFEDARAPNVWETDCAYLQHGMVPGYTHGNTHGARRDCAELCLKSPSCRSFFSANEVGSDHRCYLFNKKSSKINYVMPLDHVFQQKCTLESVFDRKSQLFEKDRKVMTGDVDFNFITES</sequence>
<gene>
    <name evidence="2" type="ORF">NEOLI_005451</name>
</gene>
<evidence type="ECO:0000256" key="1">
    <source>
        <dbReference type="SAM" id="SignalP"/>
    </source>
</evidence>
<comment type="caution">
    <text evidence="2">The sequence shown here is derived from an EMBL/GenBank/DDBJ whole genome shotgun (WGS) entry which is preliminary data.</text>
</comment>
<accession>A0A1U7LM76</accession>
<dbReference type="Proteomes" id="UP000186594">
    <property type="component" value="Unassembled WGS sequence"/>
</dbReference>
<feature type="signal peptide" evidence="1">
    <location>
        <begin position="1"/>
        <end position="17"/>
    </location>
</feature>
<proteinExistence type="predicted"/>
<dbReference type="EMBL" id="LXFE01001253">
    <property type="protein sequence ID" value="OLL23770.1"/>
    <property type="molecule type" value="Genomic_DNA"/>
</dbReference>
<keyword evidence="1" id="KW-0732">Signal</keyword>
<name>A0A1U7LM76_NEOID</name>
<organism evidence="2 3">
    <name type="scientific">Neolecta irregularis (strain DAH-3)</name>
    <dbReference type="NCBI Taxonomy" id="1198029"/>
    <lineage>
        <taxon>Eukaryota</taxon>
        <taxon>Fungi</taxon>
        <taxon>Dikarya</taxon>
        <taxon>Ascomycota</taxon>
        <taxon>Taphrinomycotina</taxon>
        <taxon>Neolectales</taxon>
        <taxon>Neolectaceae</taxon>
        <taxon>Neolecta</taxon>
    </lineage>
</organism>